<feature type="transmembrane region" description="Helical" evidence="1">
    <location>
        <begin position="46"/>
        <end position="65"/>
    </location>
</feature>
<dbReference type="Proteomes" id="UP000276133">
    <property type="component" value="Unassembled WGS sequence"/>
</dbReference>
<keyword evidence="1" id="KW-1133">Transmembrane helix</keyword>
<dbReference type="EMBL" id="REGN01002851">
    <property type="protein sequence ID" value="RNA25820.1"/>
    <property type="molecule type" value="Genomic_DNA"/>
</dbReference>
<evidence type="ECO:0000256" key="1">
    <source>
        <dbReference type="SAM" id="Phobius"/>
    </source>
</evidence>
<gene>
    <name evidence="2" type="ORF">BpHYR1_004900</name>
</gene>
<comment type="caution">
    <text evidence="2">The sequence shown here is derived from an EMBL/GenBank/DDBJ whole genome shotgun (WGS) entry which is preliminary data.</text>
</comment>
<keyword evidence="3" id="KW-1185">Reference proteome</keyword>
<name>A0A3M7RQZ1_BRAPC</name>
<reference evidence="2 3" key="1">
    <citation type="journal article" date="2018" name="Sci. Rep.">
        <title>Genomic signatures of local adaptation to the degree of environmental predictability in rotifers.</title>
        <authorList>
            <person name="Franch-Gras L."/>
            <person name="Hahn C."/>
            <person name="Garcia-Roger E.M."/>
            <person name="Carmona M.J."/>
            <person name="Serra M."/>
            <person name="Gomez A."/>
        </authorList>
    </citation>
    <scope>NUCLEOTIDE SEQUENCE [LARGE SCALE GENOMIC DNA]</scope>
    <source>
        <strain evidence="2">HYR1</strain>
    </source>
</reference>
<accession>A0A3M7RQZ1</accession>
<organism evidence="2 3">
    <name type="scientific">Brachionus plicatilis</name>
    <name type="common">Marine rotifer</name>
    <name type="synonym">Brachionus muelleri</name>
    <dbReference type="NCBI Taxonomy" id="10195"/>
    <lineage>
        <taxon>Eukaryota</taxon>
        <taxon>Metazoa</taxon>
        <taxon>Spiralia</taxon>
        <taxon>Gnathifera</taxon>
        <taxon>Rotifera</taxon>
        <taxon>Eurotatoria</taxon>
        <taxon>Monogononta</taxon>
        <taxon>Pseudotrocha</taxon>
        <taxon>Ploima</taxon>
        <taxon>Brachionidae</taxon>
        <taxon>Brachionus</taxon>
    </lineage>
</organism>
<protein>
    <submittedName>
        <fullName evidence="2">Uncharacterized protein</fullName>
    </submittedName>
</protein>
<evidence type="ECO:0000313" key="3">
    <source>
        <dbReference type="Proteomes" id="UP000276133"/>
    </source>
</evidence>
<sequence>MNMGSMAQKIKFKLKFTKFKTLVLSEFHIFDSKLTIMVRHTPTKTATSFFFLNYISIFIFEILSLKEQQLFKGFAIFGTVGKVSEILAKKFHKYGLNAKLYFARLKNHENSENSLNYVRSKDLLLVKFCDR</sequence>
<keyword evidence="1" id="KW-0812">Transmembrane</keyword>
<keyword evidence="1" id="KW-0472">Membrane</keyword>
<dbReference type="AlphaFoldDB" id="A0A3M7RQZ1"/>
<evidence type="ECO:0000313" key="2">
    <source>
        <dbReference type="EMBL" id="RNA25820.1"/>
    </source>
</evidence>
<proteinExistence type="predicted"/>